<reference evidence="5 6" key="1">
    <citation type="submission" date="2013-07" db="EMBL/GenBank/DDBJ databases">
        <title>Isolation of a new Chlamydia species from the feral Sacred Ibis (Threskiornis aethiopicus): Chlamydia ibidis.</title>
        <authorList>
            <person name="Vorimore F."/>
            <person name="Hsia R.-C."/>
            <person name="Huot-Creasy H."/>
            <person name="Bastian S."/>
            <person name="Deruyter L."/>
            <person name="Passet A."/>
            <person name="Sachse K."/>
            <person name="Bavoil P."/>
            <person name="Myers G."/>
            <person name="Laroucau K."/>
        </authorList>
    </citation>
    <scope>NUCLEOTIDE SEQUENCE [LARGE SCALE GENOMIC DNA]</scope>
    <source>
        <strain evidence="5 6">10-1398/6</strain>
    </source>
</reference>
<dbReference type="InterPro" id="IPR036511">
    <property type="entry name" value="TGT-like_sf"/>
</dbReference>
<evidence type="ECO:0000256" key="3">
    <source>
        <dbReference type="ARBA" id="ARBA00022833"/>
    </source>
</evidence>
<dbReference type="GO" id="GO:0016757">
    <property type="term" value="F:glycosyltransferase activity"/>
    <property type="evidence" value="ECO:0007669"/>
    <property type="project" value="UniProtKB-KW"/>
</dbReference>
<dbReference type="Gene3D" id="3.20.20.105">
    <property type="entry name" value="Queuine tRNA-ribosyltransferase-like"/>
    <property type="match status" value="1"/>
</dbReference>
<keyword evidence="3" id="KW-0862">Zinc</keyword>
<dbReference type="Pfam" id="PF01702">
    <property type="entry name" value="TGT"/>
    <property type="match status" value="1"/>
</dbReference>
<organism evidence="5 6">
    <name type="scientific">Chlamydia ibidis 10-1398/6</name>
    <dbReference type="NCBI Taxonomy" id="1046581"/>
    <lineage>
        <taxon>Bacteria</taxon>
        <taxon>Pseudomonadati</taxon>
        <taxon>Chlamydiota</taxon>
        <taxon>Chlamydiia</taxon>
        <taxon>Chlamydiales</taxon>
        <taxon>Chlamydiaceae</taxon>
        <taxon>Chlamydia/Chlamydophila group</taxon>
        <taxon>Chlamydia</taxon>
    </lineage>
</organism>
<keyword evidence="2" id="KW-0671">Queuosine biosynthesis</keyword>
<evidence type="ECO:0000313" key="5">
    <source>
        <dbReference type="EMBL" id="EQM62764.1"/>
    </source>
</evidence>
<dbReference type="NCBIfam" id="TIGR00449">
    <property type="entry name" value="tgt_general"/>
    <property type="match status" value="1"/>
</dbReference>
<dbReference type="InterPro" id="IPR002616">
    <property type="entry name" value="tRNA_ribo_trans-like"/>
</dbReference>
<comment type="caution">
    <text evidence="5">The sequence shown here is derived from an EMBL/GenBank/DDBJ whole genome shotgun (WGS) entry which is preliminary data.</text>
</comment>
<sequence length="119" mass="13008">MSLKFRVIHKSKISRARVGQIETAHGVIDTPAFVPVATNGALKGVIDHAKIPLIFCNTYHLIIHPGTEAIAQLGGIHKFINRNAPIITDSGGFQIFSLAYGSVVEEIKSQGKKKEHHLF</sequence>
<dbReference type="PANTHER" id="PTHR43468">
    <property type="match status" value="1"/>
</dbReference>
<keyword evidence="5" id="KW-0328">Glycosyltransferase</keyword>
<evidence type="ECO:0000256" key="1">
    <source>
        <dbReference type="ARBA" id="ARBA00022723"/>
    </source>
</evidence>
<evidence type="ECO:0000256" key="2">
    <source>
        <dbReference type="ARBA" id="ARBA00022785"/>
    </source>
</evidence>
<feature type="domain" description="tRNA-guanine(15) transglycosylase-like" evidence="4">
    <location>
        <begin position="15"/>
        <end position="109"/>
    </location>
</feature>
<protein>
    <submittedName>
        <fullName evidence="5">tRNA-guanine transglycosylase family protein</fullName>
        <ecNumber evidence="5">2.4.2.-</ecNumber>
    </submittedName>
</protein>
<dbReference type="Proteomes" id="UP000016064">
    <property type="component" value="Unassembled WGS sequence"/>
</dbReference>
<dbReference type="PANTHER" id="PTHR43468:SF1">
    <property type="entry name" value="TRNA-GUANOSINE(34) QUEUINE TRANSGLYCOSYLASE"/>
    <property type="match status" value="1"/>
</dbReference>
<keyword evidence="5" id="KW-0808">Transferase</keyword>
<accession>A0ABP2XF34</accession>
<dbReference type="SUPFAM" id="SSF51713">
    <property type="entry name" value="tRNA-guanine transglycosylase"/>
    <property type="match status" value="1"/>
</dbReference>
<keyword evidence="6" id="KW-1185">Reference proteome</keyword>
<gene>
    <name evidence="5" type="ORF">H359_0620</name>
</gene>
<proteinExistence type="predicted"/>
<dbReference type="EC" id="2.4.2.-" evidence="5"/>
<evidence type="ECO:0000259" key="4">
    <source>
        <dbReference type="Pfam" id="PF01702"/>
    </source>
</evidence>
<name>A0ABP2XF34_9CHLA</name>
<evidence type="ECO:0000313" key="6">
    <source>
        <dbReference type="Proteomes" id="UP000016064"/>
    </source>
</evidence>
<keyword evidence="1" id="KW-0479">Metal-binding</keyword>
<dbReference type="EMBL" id="APJW01000002">
    <property type="protein sequence ID" value="EQM62764.1"/>
    <property type="molecule type" value="Genomic_DNA"/>
</dbReference>